<dbReference type="HOGENOM" id="CLU_3006836_0_0_7"/>
<dbReference type="EMBL" id="CP001087">
    <property type="protein sequence ID" value="ACN16625.1"/>
    <property type="molecule type" value="Genomic_DNA"/>
</dbReference>
<reference evidence="1 2" key="1">
    <citation type="journal article" date="2009" name="Environ. Microbiol.">
        <title>Genome sequence of Desulfobacterium autotrophicum HRM2, a marine sulfate reducer oxidizing organic carbon completely to carbon dioxide.</title>
        <authorList>
            <person name="Strittmatter A.W."/>
            <person name="Liesegang H."/>
            <person name="Rabus R."/>
            <person name="Decker I."/>
            <person name="Amann J."/>
            <person name="Andres S."/>
            <person name="Henne A."/>
            <person name="Fricke W.F."/>
            <person name="Martinez-Arias R."/>
            <person name="Bartels D."/>
            <person name="Goesmann A."/>
            <person name="Krause L."/>
            <person name="Puehler A."/>
            <person name="Klenk H.P."/>
            <person name="Richter M."/>
            <person name="Schuler M."/>
            <person name="Gloeckner F.O."/>
            <person name="Meyerdierks A."/>
            <person name="Gottschalk G."/>
            <person name="Amann R."/>
        </authorList>
    </citation>
    <scope>NUCLEOTIDE SEQUENCE [LARGE SCALE GENOMIC DNA]</scope>
    <source>
        <strain evidence="2">ATCC 43914 / DSM 3382 / HRM2</strain>
    </source>
</reference>
<organism evidence="1 2">
    <name type="scientific">Desulforapulum autotrophicum (strain ATCC 43914 / DSM 3382 / VKM B-1955 / HRM2)</name>
    <name type="common">Desulfobacterium autotrophicum</name>
    <dbReference type="NCBI Taxonomy" id="177437"/>
    <lineage>
        <taxon>Bacteria</taxon>
        <taxon>Pseudomonadati</taxon>
        <taxon>Thermodesulfobacteriota</taxon>
        <taxon>Desulfobacteria</taxon>
        <taxon>Desulfobacterales</taxon>
        <taxon>Desulfobacteraceae</taxon>
        <taxon>Desulforapulum</taxon>
    </lineage>
</organism>
<name>C0Q9C0_DESAH</name>
<dbReference type="Proteomes" id="UP000000442">
    <property type="component" value="Chromosome"/>
</dbReference>
<accession>C0Q9C0</accession>
<evidence type="ECO:0000313" key="1">
    <source>
        <dbReference type="EMBL" id="ACN16625.1"/>
    </source>
</evidence>
<gene>
    <name evidence="1" type="ordered locus">HRM2_35600</name>
</gene>
<dbReference type="AlphaFoldDB" id="C0Q9C0"/>
<dbReference type="STRING" id="177437.HRM2_35600"/>
<sequence>MSKKNKRPDSERAMALKALPRSIREQLTEEETDLFLNGEEWPESMFKKLEEFIVPKE</sequence>
<evidence type="ECO:0000313" key="2">
    <source>
        <dbReference type="Proteomes" id="UP000000442"/>
    </source>
</evidence>
<keyword evidence="2" id="KW-1185">Reference proteome</keyword>
<dbReference type="KEGG" id="dat:HRM2_35600"/>
<proteinExistence type="predicted"/>
<protein>
    <submittedName>
        <fullName evidence="1">Uncharacterized protein</fullName>
    </submittedName>
</protein>
<dbReference type="RefSeq" id="WP_015905375.1">
    <property type="nucleotide sequence ID" value="NC_012108.1"/>
</dbReference>